<protein>
    <recommendedName>
        <fullName evidence="4">F-box domain-containing protein</fullName>
    </recommendedName>
</protein>
<dbReference type="PANTHER" id="PTHR37561:SF3">
    <property type="entry name" value="F-BOX DOMAIN-CONTAINING PROTEIN"/>
    <property type="match status" value="1"/>
</dbReference>
<dbReference type="InterPro" id="IPR036047">
    <property type="entry name" value="F-box-like_dom_sf"/>
</dbReference>
<dbReference type="AlphaFoldDB" id="A0A422N7P3"/>
<feature type="region of interest" description="Disordered" evidence="1">
    <location>
        <begin position="303"/>
        <end position="340"/>
    </location>
</feature>
<name>A0A422N7P3_9TRYP</name>
<dbReference type="OrthoDB" id="260412at2759"/>
<dbReference type="PANTHER" id="PTHR37561">
    <property type="entry name" value="F-BOX DOMAIN-CONTAINING PROTEIN"/>
    <property type="match status" value="1"/>
</dbReference>
<dbReference type="SUPFAM" id="SSF81383">
    <property type="entry name" value="F-box domain"/>
    <property type="match status" value="1"/>
</dbReference>
<sequence length="371" mass="41328">MLHLIAETASGYSGGEHGMLSTERLVLEMGLMDMKSAPLHLTEKLKKKSDVDVTAPPSGESDSVVGQTKHPFHGKEKAQRVVGSGFLQDDILYHVLSFMSWRSVLQMRGVSKQFLSLSLSFVTVCRLPHSEAPVLFIPCHEDLMANEAKVEAELYPTRRPCELLKYGPLSDSPANVKTCESPFCSEQRIFIGQLRRDGTVPMIKWLLRTVLEIPSELLVAVENHRNRTSKRGKGCVWLTLRDGAASEVISYHHRVFFDKVHHVEGVWLVPPRSKEQLFALATARGNLAGRSKQLPRGTLVVETPNSAASPATTSVSWSTVSTTHTSMSPSPTSSPSSQFPFQRWKNCQQLRGLWRHNPYSFTSPISYILPP</sequence>
<keyword evidence="3" id="KW-1185">Reference proteome</keyword>
<evidence type="ECO:0000256" key="1">
    <source>
        <dbReference type="SAM" id="MobiDB-lite"/>
    </source>
</evidence>
<gene>
    <name evidence="2" type="ORF">Tco025E_08584</name>
</gene>
<organism evidence="2 3">
    <name type="scientific">Trypanosoma conorhini</name>
    <dbReference type="NCBI Taxonomy" id="83891"/>
    <lineage>
        <taxon>Eukaryota</taxon>
        <taxon>Discoba</taxon>
        <taxon>Euglenozoa</taxon>
        <taxon>Kinetoplastea</taxon>
        <taxon>Metakinetoplastina</taxon>
        <taxon>Trypanosomatida</taxon>
        <taxon>Trypanosomatidae</taxon>
        <taxon>Trypanosoma</taxon>
    </lineage>
</organism>
<feature type="compositionally biased region" description="Low complexity" evidence="1">
    <location>
        <begin position="303"/>
        <end position="337"/>
    </location>
</feature>
<evidence type="ECO:0000313" key="2">
    <source>
        <dbReference type="EMBL" id="RNF01471.1"/>
    </source>
</evidence>
<feature type="region of interest" description="Disordered" evidence="1">
    <location>
        <begin position="48"/>
        <end position="72"/>
    </location>
</feature>
<evidence type="ECO:0000313" key="3">
    <source>
        <dbReference type="Proteomes" id="UP000284403"/>
    </source>
</evidence>
<proteinExistence type="predicted"/>
<dbReference type="RefSeq" id="XP_029224457.1">
    <property type="nucleotide sequence ID" value="XM_029375429.1"/>
</dbReference>
<accession>A0A422N7P3</accession>
<dbReference type="Proteomes" id="UP000284403">
    <property type="component" value="Unassembled WGS sequence"/>
</dbReference>
<reference evidence="2 3" key="1">
    <citation type="journal article" date="2018" name="BMC Genomics">
        <title>Genomic comparison of Trypanosoma conorhini and Trypanosoma rangeli to Trypanosoma cruzi strains of high and low virulence.</title>
        <authorList>
            <person name="Bradwell K.R."/>
            <person name="Koparde V.N."/>
            <person name="Matveyev A.V."/>
            <person name="Serrano M.G."/>
            <person name="Alves J.M."/>
            <person name="Parikh H."/>
            <person name="Huang B."/>
            <person name="Lee V."/>
            <person name="Espinosa-Alvarez O."/>
            <person name="Ortiz P.A."/>
            <person name="Costa-Martins A.G."/>
            <person name="Teixeira M.M."/>
            <person name="Buck G.A."/>
        </authorList>
    </citation>
    <scope>NUCLEOTIDE SEQUENCE [LARGE SCALE GENOMIC DNA]</scope>
    <source>
        <strain evidence="2 3">025E</strain>
    </source>
</reference>
<comment type="caution">
    <text evidence="2">The sequence shown here is derived from an EMBL/GenBank/DDBJ whole genome shotgun (WGS) entry which is preliminary data.</text>
</comment>
<dbReference type="EMBL" id="MKKU01000823">
    <property type="protein sequence ID" value="RNF01471.1"/>
    <property type="molecule type" value="Genomic_DNA"/>
</dbReference>
<dbReference type="GeneID" id="40322195"/>
<evidence type="ECO:0008006" key="4">
    <source>
        <dbReference type="Google" id="ProtNLM"/>
    </source>
</evidence>